<evidence type="ECO:0000256" key="1">
    <source>
        <dbReference type="ARBA" id="ARBA00022821"/>
    </source>
</evidence>
<keyword evidence="4" id="KW-1185">Reference proteome</keyword>
<dbReference type="SUPFAM" id="SSF52058">
    <property type="entry name" value="L domain-like"/>
    <property type="match status" value="1"/>
</dbReference>
<dbReference type="Proteomes" id="UP001374535">
    <property type="component" value="Chromosome 10"/>
</dbReference>
<dbReference type="PANTHER" id="PTHR33463:SF198">
    <property type="entry name" value="RPP4C3"/>
    <property type="match status" value="1"/>
</dbReference>
<evidence type="ECO:0000259" key="2">
    <source>
        <dbReference type="Pfam" id="PF23247"/>
    </source>
</evidence>
<dbReference type="Gene3D" id="3.80.10.10">
    <property type="entry name" value="Ribonuclease Inhibitor"/>
    <property type="match status" value="2"/>
</dbReference>
<proteinExistence type="predicted"/>
<dbReference type="EMBL" id="CP144691">
    <property type="protein sequence ID" value="WVY93748.1"/>
    <property type="molecule type" value="Genomic_DNA"/>
</dbReference>
<sequence>MFLFPGWKRRGVWKHNTERLLQRKFGFNEEAAVNIVELHSKLLFAKEETIVIENPEANQLLFESLPSLRKYSSGDIIEWPSLKKVTVNDCPNIIKFGFGRTKSLTLENQASLTDIFESWDDEFSTIVEYEIGDTQELHKRMHNLRPSHFTNLVVFRAKNCDEKLTEFIYILMKRSKKLRVIEIQHCKTSRYLFEILDHTYKDKKLKYLRGVKELKVIEVNQMVSLCNWFDANYLDFKSLEIVHLKCCHSIQVLFYEKSFSSRLSELKELKLEACEDLEQVVYSSVSFPRLSKVELKSLSKFMRFSEIHGNFYSLKTLIIEECPCLEEFTINQAILVHFDGPTNNNLPELDELRLDGCDVLLYVASFETPPEKMELKKLFVSNCYALKMVIMVKEIPNSIELLPQLDELILINLPNLTHIIDKECVRLYQNLHTLQVDRCGFLHWLPIPLTLINMKILDCDSLQKTVVIREEKEEKEKVIFSQLREVTLQNLRNLYTAFPSGSEFPSLEILKITNCPSLMTFVEESNELKEHKEQTISRCFFPNSLSLEKLKVLHIIDQDIKELWHYCLSSESFCISGGFTKTAGISRGFAKIVSISGGFIKTVGISDSFAKTAGISGGFAKTADISGRFAKTVVVV</sequence>
<evidence type="ECO:0000313" key="3">
    <source>
        <dbReference type="EMBL" id="WVY93748.1"/>
    </source>
</evidence>
<gene>
    <name evidence="3" type="ORF">V8G54_032836</name>
</gene>
<feature type="domain" description="Disease resistance protein At4g27190-like leucine-rich repeats" evidence="2">
    <location>
        <begin position="136"/>
        <end position="275"/>
    </location>
</feature>
<name>A0AAQ3RIA6_VIGMU</name>
<organism evidence="3 4">
    <name type="scientific">Vigna mungo</name>
    <name type="common">Black gram</name>
    <name type="synonym">Phaseolus mungo</name>
    <dbReference type="NCBI Taxonomy" id="3915"/>
    <lineage>
        <taxon>Eukaryota</taxon>
        <taxon>Viridiplantae</taxon>
        <taxon>Streptophyta</taxon>
        <taxon>Embryophyta</taxon>
        <taxon>Tracheophyta</taxon>
        <taxon>Spermatophyta</taxon>
        <taxon>Magnoliopsida</taxon>
        <taxon>eudicotyledons</taxon>
        <taxon>Gunneridae</taxon>
        <taxon>Pentapetalae</taxon>
        <taxon>rosids</taxon>
        <taxon>fabids</taxon>
        <taxon>Fabales</taxon>
        <taxon>Fabaceae</taxon>
        <taxon>Papilionoideae</taxon>
        <taxon>50 kb inversion clade</taxon>
        <taxon>NPAAA clade</taxon>
        <taxon>indigoferoid/millettioid clade</taxon>
        <taxon>Phaseoleae</taxon>
        <taxon>Vigna</taxon>
    </lineage>
</organism>
<reference evidence="3 4" key="1">
    <citation type="journal article" date="2023" name="Life. Sci Alliance">
        <title>Evolutionary insights into 3D genome organization and epigenetic landscape of Vigna mungo.</title>
        <authorList>
            <person name="Junaid A."/>
            <person name="Singh B."/>
            <person name="Bhatia S."/>
        </authorList>
    </citation>
    <scope>NUCLEOTIDE SEQUENCE [LARGE SCALE GENOMIC DNA]</scope>
    <source>
        <strain evidence="3">Urdbean</strain>
    </source>
</reference>
<accession>A0AAQ3RIA6</accession>
<dbReference type="PANTHER" id="PTHR33463">
    <property type="entry name" value="NB-ARC DOMAIN-CONTAINING PROTEIN-RELATED"/>
    <property type="match status" value="1"/>
</dbReference>
<protein>
    <recommendedName>
        <fullName evidence="2">Disease resistance protein At4g27190-like leucine-rich repeats domain-containing protein</fullName>
    </recommendedName>
</protein>
<feature type="domain" description="Disease resistance protein At4g27190-like leucine-rich repeats" evidence="2">
    <location>
        <begin position="342"/>
        <end position="443"/>
    </location>
</feature>
<dbReference type="InterPro" id="IPR057135">
    <property type="entry name" value="At4g27190-like_LRR"/>
</dbReference>
<dbReference type="Pfam" id="PF23247">
    <property type="entry name" value="LRR_RPS2"/>
    <property type="match status" value="2"/>
</dbReference>
<keyword evidence="1" id="KW-0611">Plant defense</keyword>
<dbReference type="InterPro" id="IPR032675">
    <property type="entry name" value="LRR_dom_sf"/>
</dbReference>
<evidence type="ECO:0000313" key="4">
    <source>
        <dbReference type="Proteomes" id="UP001374535"/>
    </source>
</evidence>
<dbReference type="AlphaFoldDB" id="A0AAQ3RIA6"/>
<dbReference type="InterPro" id="IPR050905">
    <property type="entry name" value="Plant_NBS-LRR"/>
</dbReference>